<sequence>MKYRTTPQFERDYKKLSTSDKATFHKALKVFIESCKALEHDPVAHSWPGSLRFEKLKGAQGVCAITWSFSGPDGRATFHFETEHHETVVIWRRVGLHAIYNNP</sequence>
<dbReference type="KEGG" id="aum:AURMO_00164"/>
<dbReference type="Proteomes" id="UP000246894">
    <property type="component" value="Chromosome"/>
</dbReference>
<evidence type="ECO:0000313" key="1">
    <source>
        <dbReference type="EMBL" id="AWR20783.1"/>
    </source>
</evidence>
<accession>A0A2Z3RZV4</accession>
<name>A0A2Z3RZV4_9MICO</name>
<gene>
    <name evidence="1" type="ORF">AURMO_00164</name>
</gene>
<dbReference type="EMBL" id="CP023994">
    <property type="protein sequence ID" value="AWR20783.1"/>
    <property type="molecule type" value="Genomic_DNA"/>
</dbReference>
<proteinExistence type="predicted"/>
<keyword evidence="2" id="KW-1185">Reference proteome</keyword>
<organism evidence="1 2">
    <name type="scientific">Aurantimicrobium photophilum</name>
    <dbReference type="NCBI Taxonomy" id="1987356"/>
    <lineage>
        <taxon>Bacteria</taxon>
        <taxon>Bacillati</taxon>
        <taxon>Actinomycetota</taxon>
        <taxon>Actinomycetes</taxon>
        <taxon>Micrococcales</taxon>
        <taxon>Microbacteriaceae</taxon>
        <taxon>Aurantimicrobium</taxon>
    </lineage>
</organism>
<reference evidence="1 2" key="1">
    <citation type="submission" date="2017-10" db="EMBL/GenBank/DDBJ databases">
        <title>Genome of an Actinobacterium that displays light-enhanced growth.</title>
        <authorList>
            <person name="Maresca J.A."/>
            <person name="Hempel P."/>
            <person name="Shevchenko O."/>
            <person name="Miller K.J."/>
            <person name="Hahn M.W."/>
        </authorList>
    </citation>
    <scope>NUCLEOTIDE SEQUENCE [LARGE SCALE GENOMIC DNA]</scope>
    <source>
        <strain evidence="1 2">MWH-Mo1</strain>
    </source>
</reference>
<evidence type="ECO:0008006" key="3">
    <source>
        <dbReference type="Google" id="ProtNLM"/>
    </source>
</evidence>
<protein>
    <recommendedName>
        <fullName evidence="3">Type II toxin-antitoxin system RelE/ParE family toxin</fullName>
    </recommendedName>
</protein>
<dbReference type="AlphaFoldDB" id="A0A2Z3RZV4"/>
<dbReference type="OrthoDB" id="3215594at2"/>
<evidence type="ECO:0000313" key="2">
    <source>
        <dbReference type="Proteomes" id="UP000246894"/>
    </source>
</evidence>